<evidence type="ECO:0000259" key="6">
    <source>
        <dbReference type="Pfam" id="PF09068"/>
    </source>
</evidence>
<organism evidence="7 8">
    <name type="scientific">Trichuris suis</name>
    <name type="common">pig whipworm</name>
    <dbReference type="NCBI Taxonomy" id="68888"/>
    <lineage>
        <taxon>Eukaryota</taxon>
        <taxon>Metazoa</taxon>
        <taxon>Ecdysozoa</taxon>
        <taxon>Nematoda</taxon>
        <taxon>Enoplea</taxon>
        <taxon>Dorylaimia</taxon>
        <taxon>Trichinellida</taxon>
        <taxon>Trichuridae</taxon>
        <taxon>Trichuris</taxon>
    </lineage>
</organism>
<dbReference type="EMBL" id="KL363526">
    <property type="protein sequence ID" value="KFD45367.1"/>
    <property type="molecule type" value="Genomic_DNA"/>
</dbReference>
<name>A0A085LK71_9BILA</name>
<dbReference type="AlphaFoldDB" id="A0A085LK71"/>
<protein>
    <recommendedName>
        <fullName evidence="6">EF-hand domain-containing protein</fullName>
    </recommendedName>
</protein>
<feature type="domain" description="EF-hand" evidence="6">
    <location>
        <begin position="82"/>
        <end position="182"/>
    </location>
</feature>
<dbReference type="InterPro" id="IPR011992">
    <property type="entry name" value="EF-hand-dom_pair"/>
</dbReference>
<dbReference type="PANTHER" id="PTHR12268">
    <property type="entry name" value="E3 UBIQUITIN-PROTEIN LIGASE KCMF1"/>
    <property type="match status" value="1"/>
</dbReference>
<feature type="non-terminal residue" evidence="7">
    <location>
        <position position="182"/>
    </location>
</feature>
<proteinExistence type="predicted"/>
<dbReference type="PANTHER" id="PTHR12268:SF14">
    <property type="entry name" value="DYSTROPHIN-1"/>
    <property type="match status" value="1"/>
</dbReference>
<sequence length="182" mass="21317">MSLLTKAFQQYLSCHVRLLLDDVNDHSSRLLADNVRLSSKMIRSLESLNLRYKELEGAITNRVALIHHETEKTQWDHPKMVEIVNNLSEFNEIKFSAYRTAIKLRSLQKNLYLDLIQIDDLIDIFNQNKLQDVTDDQMDVSEMVMTLLPIYELIQRENTNLLRSVPLAIDLCLNWLLNVYDP</sequence>
<dbReference type="Gene3D" id="6.10.140.70">
    <property type="match status" value="1"/>
</dbReference>
<dbReference type="GO" id="GO:0016010">
    <property type="term" value="C:dystrophin-associated glycoprotein complex"/>
    <property type="evidence" value="ECO:0007669"/>
    <property type="project" value="UniProtKB-ARBA"/>
</dbReference>
<dbReference type="SUPFAM" id="SSF47473">
    <property type="entry name" value="EF-hand"/>
    <property type="match status" value="1"/>
</dbReference>
<evidence type="ECO:0000256" key="5">
    <source>
        <dbReference type="ARBA" id="ARBA00023212"/>
    </source>
</evidence>
<dbReference type="Proteomes" id="UP000030764">
    <property type="component" value="Unassembled WGS sequence"/>
</dbReference>
<evidence type="ECO:0000313" key="7">
    <source>
        <dbReference type="EMBL" id="KFD45367.1"/>
    </source>
</evidence>
<dbReference type="InterPro" id="IPR050774">
    <property type="entry name" value="KCMF1/Dystrophin"/>
</dbReference>
<evidence type="ECO:0000256" key="3">
    <source>
        <dbReference type="ARBA" id="ARBA00022490"/>
    </source>
</evidence>
<evidence type="ECO:0000313" key="8">
    <source>
        <dbReference type="Proteomes" id="UP000030764"/>
    </source>
</evidence>
<keyword evidence="5" id="KW-0206">Cytoskeleton</keyword>
<evidence type="ECO:0000256" key="2">
    <source>
        <dbReference type="ARBA" id="ARBA00004496"/>
    </source>
</evidence>
<accession>A0A085LK71</accession>
<dbReference type="Gene3D" id="1.10.238.10">
    <property type="entry name" value="EF-hand"/>
    <property type="match status" value="1"/>
</dbReference>
<evidence type="ECO:0000256" key="1">
    <source>
        <dbReference type="ARBA" id="ARBA00004278"/>
    </source>
</evidence>
<reference evidence="7 8" key="1">
    <citation type="journal article" date="2014" name="Nat. Genet.">
        <title>Genome and transcriptome of the porcine whipworm Trichuris suis.</title>
        <authorList>
            <person name="Jex A.R."/>
            <person name="Nejsum P."/>
            <person name="Schwarz E.M."/>
            <person name="Hu L."/>
            <person name="Young N.D."/>
            <person name="Hall R.S."/>
            <person name="Korhonen P.K."/>
            <person name="Liao S."/>
            <person name="Thamsborg S."/>
            <person name="Xia J."/>
            <person name="Xu P."/>
            <person name="Wang S."/>
            <person name="Scheerlinck J.P."/>
            <person name="Hofmann A."/>
            <person name="Sternberg P.W."/>
            <person name="Wang J."/>
            <person name="Gasser R.B."/>
        </authorList>
    </citation>
    <scope>NUCLEOTIDE SEQUENCE [LARGE SCALE GENOMIC DNA]</scope>
    <source>
        <strain evidence="7">DCEP-RM93M</strain>
    </source>
</reference>
<keyword evidence="3" id="KW-0963">Cytoplasm</keyword>
<dbReference type="GO" id="GO:0099536">
    <property type="term" value="P:synaptic signaling"/>
    <property type="evidence" value="ECO:0007669"/>
    <property type="project" value="TreeGrafter"/>
</dbReference>
<dbReference type="GO" id="GO:0045202">
    <property type="term" value="C:synapse"/>
    <property type="evidence" value="ECO:0007669"/>
    <property type="project" value="GOC"/>
</dbReference>
<evidence type="ECO:0000256" key="4">
    <source>
        <dbReference type="ARBA" id="ARBA00022837"/>
    </source>
</evidence>
<gene>
    <name evidence="7" type="ORF">M513_13755</name>
</gene>
<keyword evidence="4" id="KW-0106">Calcium</keyword>
<keyword evidence="8" id="KW-1185">Reference proteome</keyword>
<dbReference type="Pfam" id="PF09068">
    <property type="entry name" value="EF-hand_2"/>
    <property type="match status" value="1"/>
</dbReference>
<dbReference type="InterPro" id="IPR015153">
    <property type="entry name" value="EF-hand_dom_typ1"/>
</dbReference>
<comment type="subcellular location">
    <subcellularLocation>
        <location evidence="1">Cell membrane</location>
        <location evidence="1">Sarcolemma</location>
        <topology evidence="1">Peripheral membrane protein</topology>
        <orientation evidence="1">Cytoplasmic side</orientation>
    </subcellularLocation>
    <subcellularLocation>
        <location evidence="2">Cytoplasm</location>
    </subcellularLocation>
</comment>